<dbReference type="PANTHER" id="PTHR30620">
    <property type="entry name" value="PERIPLASMIC BETA-GLUCOSIDASE-RELATED"/>
    <property type="match status" value="1"/>
</dbReference>
<protein>
    <recommendedName>
        <fullName evidence="3">beta-glucosidase</fullName>
        <ecNumber evidence="3">3.2.1.21</ecNumber>
    </recommendedName>
</protein>
<dbReference type="SMART" id="SM01217">
    <property type="entry name" value="Fn3_like"/>
    <property type="match status" value="1"/>
</dbReference>
<reference evidence="10 11" key="3">
    <citation type="submission" date="2020-08" db="EMBL/GenBank/DDBJ databases">
        <title>Genomic Encyclopedia of Type Strains, Phase IV (KMG-IV): sequencing the most valuable type-strain genomes for metagenomic binning, comparative biology and taxonomic classification.</title>
        <authorList>
            <person name="Goeker M."/>
        </authorList>
    </citation>
    <scope>NUCLEOTIDE SEQUENCE [LARGE SCALE GENOMIC DNA]</scope>
    <source>
        <strain evidence="10 11">DSM 24105</strain>
    </source>
</reference>
<dbReference type="InterPro" id="IPR026891">
    <property type="entry name" value="Fn3-like"/>
</dbReference>
<organism evidence="10 11">
    <name type="scientific">Methylobacterium brachythecii</name>
    <dbReference type="NCBI Taxonomy" id="1176177"/>
    <lineage>
        <taxon>Bacteria</taxon>
        <taxon>Pseudomonadati</taxon>
        <taxon>Pseudomonadota</taxon>
        <taxon>Alphaproteobacteria</taxon>
        <taxon>Hyphomicrobiales</taxon>
        <taxon>Methylobacteriaceae</taxon>
        <taxon>Methylobacterium</taxon>
    </lineage>
</organism>
<dbReference type="Pfam" id="PF14310">
    <property type="entry name" value="Fn3-like"/>
    <property type="match status" value="1"/>
</dbReference>
<dbReference type="RefSeq" id="WP_246413325.1">
    <property type="nucleotide sequence ID" value="NZ_BSPG01000054.1"/>
</dbReference>
<dbReference type="InterPro" id="IPR036881">
    <property type="entry name" value="Glyco_hydro_3_C_sf"/>
</dbReference>
<dbReference type="PRINTS" id="PR00133">
    <property type="entry name" value="GLHYDRLASE3"/>
</dbReference>
<dbReference type="PANTHER" id="PTHR30620:SF16">
    <property type="entry name" value="LYSOSOMAL BETA GLUCOSIDASE"/>
    <property type="match status" value="1"/>
</dbReference>
<dbReference type="AlphaFoldDB" id="A0A7W6AL98"/>
<keyword evidence="5 10" id="KW-0378">Hydrolase</keyword>
<dbReference type="InterPro" id="IPR002772">
    <property type="entry name" value="Glyco_hydro_3_C"/>
</dbReference>
<evidence type="ECO:0000256" key="4">
    <source>
        <dbReference type="ARBA" id="ARBA00022729"/>
    </source>
</evidence>
<feature type="chain" id="PRO_5031411915" description="beta-glucosidase" evidence="7">
    <location>
        <begin position="23"/>
        <end position="746"/>
    </location>
</feature>
<sequence length="746" mass="79831">MMRAKAFRIGAGLFAATAFVCAASLVRAETVDERVEALLARMTLEEKAGQLNLVSLEPGFDPESVRRGEVGAVINFSNQHLSSNIDSFARSSRLGIPLLVSLDIVHGYRTVLPLPIGMAASFDPGLVRRATAAAARESLAVGVNWSFAPMADVARDLRWGRVVEGLGEDPWLTGQLTAAQVEGFRDGGIASTLKHFAGYSAVLGGRDYDVTWVPPTELYDTYLPPFRDGIRAGADSVMTALTALNGLPTTADPHLMTQILRRELNFKGVLVADWEAVASLIKHGVAKDGAEATRKAFAAGVDMDMTSGLFVKHLPEEVRAGRISQSSLDESVRRVLRLKFGLGLFDRPLLDPATADGKLLTRETRAVAREVARASFVLLKNQGDLLPIDPTKVKRIALVGPFAESKWDQVGPHEGNGQVDDVISIRAGLAERAEKAGVTLDFAPGCDRMCADRGDIAKAVEAAKAADLVIAVVGEGRDQSGEGSSRAFLGMRGVQQDLIREVAATGKPLVILVFGGRPVELHEAIDRAQAAMMIWIPGTEGGPAVAETLFGDAAPSGKMPLSWPRTVGQMPLTYDRRPGGRPHIDGARWTLGYTDETISPLFPFGYGLTYTHFAYGEPEVLTPKVGVGDRHEATLEVRTTVTNTGTLAGRTVAQLYLSQPVASRSRPLRLLKGAVPLTLAPGETGVARFRIPSRDFGFHEADGTLVVEAGDYRVFVGEDSDAAKGADFAVETGWRGPPGNIEASSR</sequence>
<dbReference type="GO" id="GO:0009251">
    <property type="term" value="P:glucan catabolic process"/>
    <property type="evidence" value="ECO:0007669"/>
    <property type="project" value="TreeGrafter"/>
</dbReference>
<dbReference type="InterPro" id="IPR051915">
    <property type="entry name" value="Cellulose_Degrad_GH3"/>
</dbReference>
<reference evidence="9" key="4">
    <citation type="submission" date="2023-01" db="EMBL/GenBank/DDBJ databases">
        <title>Draft genome sequence of Methylobacterium brachythecii strain NBRC 107710.</title>
        <authorList>
            <person name="Sun Q."/>
            <person name="Mori K."/>
        </authorList>
    </citation>
    <scope>NUCLEOTIDE SEQUENCE</scope>
    <source>
        <strain evidence="9">NBRC 107710</strain>
    </source>
</reference>
<evidence type="ECO:0000313" key="12">
    <source>
        <dbReference type="Proteomes" id="UP001156881"/>
    </source>
</evidence>
<dbReference type="Gene3D" id="3.40.50.1700">
    <property type="entry name" value="Glycoside hydrolase family 3 C-terminal domain"/>
    <property type="match status" value="1"/>
</dbReference>
<dbReference type="GO" id="GO:0008422">
    <property type="term" value="F:beta-glucosidase activity"/>
    <property type="evidence" value="ECO:0007669"/>
    <property type="project" value="UniProtKB-EC"/>
</dbReference>
<evidence type="ECO:0000313" key="9">
    <source>
        <dbReference type="EMBL" id="GLS46803.1"/>
    </source>
</evidence>
<dbReference type="Proteomes" id="UP000517759">
    <property type="component" value="Unassembled WGS sequence"/>
</dbReference>
<feature type="domain" description="Fibronectin type III-like" evidence="8">
    <location>
        <begin position="651"/>
        <end position="720"/>
    </location>
</feature>
<dbReference type="EMBL" id="JACIDN010000008">
    <property type="protein sequence ID" value="MBB3904693.1"/>
    <property type="molecule type" value="Genomic_DNA"/>
</dbReference>
<name>A0A7W6AL98_9HYPH</name>
<evidence type="ECO:0000256" key="5">
    <source>
        <dbReference type="ARBA" id="ARBA00022801"/>
    </source>
</evidence>
<dbReference type="Gene3D" id="2.60.40.10">
    <property type="entry name" value="Immunoglobulins"/>
    <property type="match status" value="1"/>
</dbReference>
<dbReference type="InterPro" id="IPR017853">
    <property type="entry name" value="GH"/>
</dbReference>
<comment type="caution">
    <text evidence="10">The sequence shown here is derived from an EMBL/GenBank/DDBJ whole genome shotgun (WGS) entry which is preliminary data.</text>
</comment>
<evidence type="ECO:0000256" key="7">
    <source>
        <dbReference type="SAM" id="SignalP"/>
    </source>
</evidence>
<comment type="catalytic activity">
    <reaction evidence="1">
        <text>Hydrolysis of terminal, non-reducing beta-D-glucosyl residues with release of beta-D-glucose.</text>
        <dbReference type="EC" id="3.2.1.21"/>
    </reaction>
</comment>
<dbReference type="EMBL" id="BSPG01000054">
    <property type="protein sequence ID" value="GLS46803.1"/>
    <property type="molecule type" value="Genomic_DNA"/>
</dbReference>
<dbReference type="InterPro" id="IPR036962">
    <property type="entry name" value="Glyco_hydro_3_N_sf"/>
</dbReference>
<dbReference type="SUPFAM" id="SSF51445">
    <property type="entry name" value="(Trans)glycosidases"/>
    <property type="match status" value="1"/>
</dbReference>
<dbReference type="SUPFAM" id="SSF52279">
    <property type="entry name" value="Beta-D-glucan exohydrolase, C-terminal domain"/>
    <property type="match status" value="1"/>
</dbReference>
<dbReference type="Pfam" id="PF01915">
    <property type="entry name" value="Glyco_hydro_3_C"/>
    <property type="match status" value="1"/>
</dbReference>
<reference evidence="12" key="2">
    <citation type="journal article" date="2019" name="Int. J. Syst. Evol. Microbiol.">
        <title>The Global Catalogue of Microorganisms (GCM) 10K type strain sequencing project: providing services to taxonomists for standard genome sequencing and annotation.</title>
        <authorList>
            <consortium name="The Broad Institute Genomics Platform"/>
            <consortium name="The Broad Institute Genome Sequencing Center for Infectious Disease"/>
            <person name="Wu L."/>
            <person name="Ma J."/>
        </authorList>
    </citation>
    <scope>NUCLEOTIDE SEQUENCE [LARGE SCALE GENOMIC DNA]</scope>
    <source>
        <strain evidence="12">NBRC 107710</strain>
    </source>
</reference>
<evidence type="ECO:0000256" key="3">
    <source>
        <dbReference type="ARBA" id="ARBA00012744"/>
    </source>
</evidence>
<keyword evidence="12" id="KW-1185">Reference proteome</keyword>
<dbReference type="InterPro" id="IPR013783">
    <property type="entry name" value="Ig-like_fold"/>
</dbReference>
<evidence type="ECO:0000313" key="10">
    <source>
        <dbReference type="EMBL" id="MBB3904693.1"/>
    </source>
</evidence>
<keyword evidence="4 7" id="KW-0732">Signal</keyword>
<accession>A0A7W6AL98</accession>
<keyword evidence="6 10" id="KW-0326">Glycosidase</keyword>
<comment type="similarity">
    <text evidence="2">Belongs to the glycosyl hydrolase 3 family.</text>
</comment>
<dbReference type="Proteomes" id="UP001156881">
    <property type="component" value="Unassembled WGS sequence"/>
</dbReference>
<dbReference type="EC" id="3.2.1.21" evidence="3"/>
<dbReference type="Gene3D" id="3.20.20.300">
    <property type="entry name" value="Glycoside hydrolase, family 3, N-terminal domain"/>
    <property type="match status" value="1"/>
</dbReference>
<evidence type="ECO:0000256" key="6">
    <source>
        <dbReference type="ARBA" id="ARBA00023295"/>
    </source>
</evidence>
<evidence type="ECO:0000256" key="2">
    <source>
        <dbReference type="ARBA" id="ARBA00005336"/>
    </source>
</evidence>
<proteinExistence type="inferred from homology"/>
<evidence type="ECO:0000259" key="8">
    <source>
        <dbReference type="SMART" id="SM01217"/>
    </source>
</evidence>
<reference evidence="9" key="1">
    <citation type="journal article" date="2014" name="Int. J. Syst. Evol. Microbiol.">
        <title>Complete genome of a new Firmicutes species belonging to the dominant human colonic microbiota ('Ruminococcus bicirculans') reveals two chromosomes and a selective capacity to utilize plant glucans.</title>
        <authorList>
            <consortium name="NISC Comparative Sequencing Program"/>
            <person name="Wegmann U."/>
            <person name="Louis P."/>
            <person name="Goesmann A."/>
            <person name="Henrissat B."/>
            <person name="Duncan S.H."/>
            <person name="Flint H.J."/>
        </authorList>
    </citation>
    <scope>NUCLEOTIDE SEQUENCE</scope>
    <source>
        <strain evidence="9">NBRC 107710</strain>
    </source>
</reference>
<evidence type="ECO:0000313" key="11">
    <source>
        <dbReference type="Proteomes" id="UP000517759"/>
    </source>
</evidence>
<feature type="signal peptide" evidence="7">
    <location>
        <begin position="1"/>
        <end position="22"/>
    </location>
</feature>
<dbReference type="InterPro" id="IPR001764">
    <property type="entry name" value="Glyco_hydro_3_N"/>
</dbReference>
<evidence type="ECO:0000256" key="1">
    <source>
        <dbReference type="ARBA" id="ARBA00000448"/>
    </source>
</evidence>
<gene>
    <name evidence="9" type="ORF">GCM10007884_48000</name>
    <name evidence="10" type="ORF">GGR33_004216</name>
</gene>
<dbReference type="Pfam" id="PF00933">
    <property type="entry name" value="Glyco_hydro_3"/>
    <property type="match status" value="1"/>
</dbReference>